<reference evidence="2" key="1">
    <citation type="submission" date="2010-03" db="EMBL/GenBank/DDBJ databases">
        <title>Complete sequence of Mobiluncus curtisii ATCC 43063.</title>
        <authorList>
            <person name="Muzny D."/>
            <person name="Qin X."/>
            <person name="Deng J."/>
            <person name="Jiang H."/>
            <person name="Liu Y."/>
            <person name="Qu J."/>
            <person name="Song X.-Z."/>
            <person name="Zhang L."/>
            <person name="Thornton R."/>
            <person name="Coyle M."/>
            <person name="Francisco L."/>
            <person name="Jackson L."/>
            <person name="Javaid M."/>
            <person name="Korchina V."/>
            <person name="Kovar C."/>
            <person name="Mata R."/>
            <person name="Mathew T."/>
            <person name="Ngo R."/>
            <person name="Nguyen L."/>
            <person name="Nguyen N."/>
            <person name="Okwuonu G."/>
            <person name="Ongeri F."/>
            <person name="Pham C."/>
            <person name="Simmons D."/>
            <person name="Wilczek-Boney K."/>
            <person name="Hale W."/>
            <person name="Jakkamsetti A."/>
            <person name="Pham P."/>
            <person name="Ruth R."/>
            <person name="San Lucas F."/>
            <person name="Warren J."/>
            <person name="Zhang J."/>
            <person name="Zhao Z."/>
            <person name="Zhou C."/>
            <person name="Zhu D."/>
            <person name="Lee S."/>
            <person name="Bess C."/>
            <person name="Blankenburg K."/>
            <person name="Forbes L."/>
            <person name="Fu Q."/>
            <person name="Gubbala S."/>
            <person name="Hirani K."/>
            <person name="Jayaseelan J.C."/>
            <person name="Lara F."/>
            <person name="Munidasa M."/>
            <person name="Palculict T."/>
            <person name="Patil S."/>
            <person name="Pu L.-L."/>
            <person name="Saada N."/>
            <person name="Tang L."/>
            <person name="Weissenberger G."/>
            <person name="Zhu Y."/>
            <person name="Hemphill L."/>
            <person name="Shang Y."/>
            <person name="Youmans B."/>
            <person name="Ayvaz T."/>
            <person name="Ross M."/>
            <person name="Santibanez J."/>
            <person name="Aqrawi P."/>
            <person name="Gross S."/>
            <person name="Joshi V."/>
            <person name="Fowler G."/>
            <person name="Nazareth L."/>
            <person name="Reid J."/>
            <person name="Worley K."/>
            <person name="Petrosino J."/>
            <person name="Highlander S."/>
            <person name="Gibbs R."/>
            <person name="Gibbs R."/>
        </authorList>
    </citation>
    <scope>NUCLEOTIDE SEQUENCE [LARGE SCALE GENOMIC DNA]</scope>
    <source>
        <strain evidence="2">ATCC 19194</strain>
    </source>
</reference>
<dbReference type="EMBL" id="ADMT01000229">
    <property type="protein sequence ID" value="EFF81414.1"/>
    <property type="molecule type" value="Genomic_DNA"/>
</dbReference>
<sequence>MSWICIKEMPILASEKQKNAEKIPKLFKKYLIDLKKQKK</sequence>
<name>D4XTR2_ACIHA</name>
<proteinExistence type="predicted"/>
<evidence type="ECO:0000313" key="1">
    <source>
        <dbReference type="EMBL" id="EFF81414.1"/>
    </source>
</evidence>
<evidence type="ECO:0000313" key="2">
    <source>
        <dbReference type="Proteomes" id="UP000003085"/>
    </source>
</evidence>
<comment type="caution">
    <text evidence="1">The sequence shown here is derived from an EMBL/GenBank/DDBJ whole genome shotgun (WGS) entry which is preliminary data.</text>
</comment>
<accession>D4XTR2</accession>
<dbReference type="HOGENOM" id="CLU_3303196_0_0_6"/>
<dbReference type="AlphaFoldDB" id="D4XTR2"/>
<dbReference type="Proteomes" id="UP000003085">
    <property type="component" value="Unassembled WGS sequence"/>
</dbReference>
<organism evidence="1 2">
    <name type="scientific">Acinetobacter haemolyticus ATCC 19194</name>
    <dbReference type="NCBI Taxonomy" id="707232"/>
    <lineage>
        <taxon>Bacteria</taxon>
        <taxon>Pseudomonadati</taxon>
        <taxon>Pseudomonadota</taxon>
        <taxon>Gammaproteobacteria</taxon>
        <taxon>Moraxellales</taxon>
        <taxon>Moraxellaceae</taxon>
        <taxon>Acinetobacter</taxon>
    </lineage>
</organism>
<protein>
    <submittedName>
        <fullName evidence="1">Uncharacterized protein</fullName>
    </submittedName>
</protein>
<gene>
    <name evidence="1" type="ORF">HMP0015_3104</name>
</gene>